<dbReference type="InterPro" id="IPR003657">
    <property type="entry name" value="WRKY_dom"/>
</dbReference>
<evidence type="ECO:0000256" key="7">
    <source>
        <dbReference type="ARBA" id="ARBA00023163"/>
    </source>
</evidence>
<keyword evidence="6" id="KW-0238">DNA-binding</keyword>
<dbReference type="InterPro" id="IPR044810">
    <property type="entry name" value="WRKY_plant"/>
</dbReference>
<evidence type="ECO:0000256" key="2">
    <source>
        <dbReference type="ARBA" id="ARBA00022723"/>
    </source>
</evidence>
<dbReference type="PANTHER" id="PTHR31221:SF193">
    <property type="entry name" value="WRKY TRANSCRIPTION FACTOR PROTEIN 1-RELATED"/>
    <property type="match status" value="1"/>
</dbReference>
<feature type="domain" description="WRKY" evidence="11">
    <location>
        <begin position="410"/>
        <end position="475"/>
    </location>
</feature>
<dbReference type="Gene3D" id="2.20.25.80">
    <property type="entry name" value="WRKY domain"/>
    <property type="match status" value="2"/>
</dbReference>
<accession>A0AAV6XX26</accession>
<evidence type="ECO:0000256" key="10">
    <source>
        <dbReference type="SAM" id="MobiDB-lite"/>
    </source>
</evidence>
<evidence type="ECO:0000256" key="8">
    <source>
        <dbReference type="ARBA" id="ARBA00023242"/>
    </source>
</evidence>
<evidence type="ECO:0000256" key="6">
    <source>
        <dbReference type="ARBA" id="ARBA00023125"/>
    </source>
</evidence>
<evidence type="ECO:0000256" key="9">
    <source>
        <dbReference type="ARBA" id="ARBA00061157"/>
    </source>
</evidence>
<dbReference type="Pfam" id="PF03106">
    <property type="entry name" value="WRKY"/>
    <property type="match status" value="2"/>
</dbReference>
<dbReference type="Proteomes" id="UP000826271">
    <property type="component" value="Unassembled WGS sequence"/>
</dbReference>
<feature type="region of interest" description="Disordered" evidence="10">
    <location>
        <begin position="183"/>
        <end position="247"/>
    </location>
</feature>
<dbReference type="FunFam" id="2.20.25.80:FF:000006">
    <property type="entry name" value="WRKY transcription factor"/>
    <property type="match status" value="1"/>
</dbReference>
<protein>
    <recommendedName>
        <fullName evidence="11">WRKY domain-containing protein</fullName>
    </recommendedName>
</protein>
<keyword evidence="13" id="KW-1185">Reference proteome</keyword>
<comment type="caution">
    <text evidence="12">The sequence shown here is derived from an EMBL/GenBank/DDBJ whole genome shotgun (WGS) entry which is preliminary data.</text>
</comment>
<feature type="compositionally biased region" description="Basic and acidic residues" evidence="10">
    <location>
        <begin position="83"/>
        <end position="99"/>
    </location>
</feature>
<reference evidence="12" key="1">
    <citation type="submission" date="2019-10" db="EMBL/GenBank/DDBJ databases">
        <authorList>
            <person name="Zhang R."/>
            <person name="Pan Y."/>
            <person name="Wang J."/>
            <person name="Ma R."/>
            <person name="Yu S."/>
        </authorList>
    </citation>
    <scope>NUCLEOTIDE SEQUENCE</scope>
    <source>
        <strain evidence="12">LA-IB0</strain>
        <tissue evidence="12">Leaf</tissue>
    </source>
</reference>
<feature type="domain" description="WRKY" evidence="11">
    <location>
        <begin position="237"/>
        <end position="301"/>
    </location>
</feature>
<keyword evidence="5" id="KW-0805">Transcription regulation</keyword>
<organism evidence="12 13">
    <name type="scientific">Buddleja alternifolia</name>
    <dbReference type="NCBI Taxonomy" id="168488"/>
    <lineage>
        <taxon>Eukaryota</taxon>
        <taxon>Viridiplantae</taxon>
        <taxon>Streptophyta</taxon>
        <taxon>Embryophyta</taxon>
        <taxon>Tracheophyta</taxon>
        <taxon>Spermatophyta</taxon>
        <taxon>Magnoliopsida</taxon>
        <taxon>eudicotyledons</taxon>
        <taxon>Gunneridae</taxon>
        <taxon>Pentapetalae</taxon>
        <taxon>asterids</taxon>
        <taxon>lamiids</taxon>
        <taxon>Lamiales</taxon>
        <taxon>Scrophulariaceae</taxon>
        <taxon>Buddlejeae</taxon>
        <taxon>Buddleja</taxon>
    </lineage>
</organism>
<comment type="subcellular location">
    <subcellularLocation>
        <location evidence="1">Nucleus</location>
    </subcellularLocation>
</comment>
<feature type="region of interest" description="Disordered" evidence="10">
    <location>
        <begin position="73"/>
        <end position="107"/>
    </location>
</feature>
<evidence type="ECO:0000313" key="12">
    <source>
        <dbReference type="EMBL" id="KAG8384662.1"/>
    </source>
</evidence>
<dbReference type="GO" id="GO:0005634">
    <property type="term" value="C:nucleus"/>
    <property type="evidence" value="ECO:0007669"/>
    <property type="project" value="UniProtKB-SubCell"/>
</dbReference>
<feature type="region of interest" description="Disordered" evidence="10">
    <location>
        <begin position="291"/>
        <end position="313"/>
    </location>
</feature>
<evidence type="ECO:0000313" key="13">
    <source>
        <dbReference type="Proteomes" id="UP000826271"/>
    </source>
</evidence>
<dbReference type="SUPFAM" id="SSF118290">
    <property type="entry name" value="WRKY DNA-binding domain"/>
    <property type="match status" value="2"/>
</dbReference>
<keyword evidence="4" id="KW-0862">Zinc</keyword>
<feature type="compositionally biased region" description="Basic and acidic residues" evidence="10">
    <location>
        <begin position="217"/>
        <end position="233"/>
    </location>
</feature>
<dbReference type="SMART" id="SM00774">
    <property type="entry name" value="WRKY"/>
    <property type="match status" value="2"/>
</dbReference>
<keyword evidence="2" id="KW-0479">Metal-binding</keyword>
<dbReference type="PANTHER" id="PTHR31221">
    <property type="entry name" value="WRKY TRANSCRIPTION FACTOR PROTEIN 1-RELATED"/>
    <property type="match status" value="1"/>
</dbReference>
<dbReference type="InterPro" id="IPR036576">
    <property type="entry name" value="WRKY_dom_sf"/>
</dbReference>
<dbReference type="AlphaFoldDB" id="A0AAV6XX26"/>
<evidence type="ECO:0000256" key="4">
    <source>
        <dbReference type="ARBA" id="ARBA00022833"/>
    </source>
</evidence>
<name>A0AAV6XX26_9LAMI</name>
<keyword evidence="8" id="KW-0539">Nucleus</keyword>
<dbReference type="GO" id="GO:0043565">
    <property type="term" value="F:sequence-specific DNA binding"/>
    <property type="evidence" value="ECO:0007669"/>
    <property type="project" value="InterPro"/>
</dbReference>
<gene>
    <name evidence="12" type="ORF">BUALT_Bualt04G0141300</name>
</gene>
<dbReference type="GO" id="GO:0046872">
    <property type="term" value="F:metal ion binding"/>
    <property type="evidence" value="ECO:0007669"/>
    <property type="project" value="UniProtKB-KW"/>
</dbReference>
<keyword evidence="7" id="KW-0804">Transcription</keyword>
<evidence type="ECO:0000256" key="5">
    <source>
        <dbReference type="ARBA" id="ARBA00023015"/>
    </source>
</evidence>
<dbReference type="GO" id="GO:0003700">
    <property type="term" value="F:DNA-binding transcription factor activity"/>
    <property type="evidence" value="ECO:0007669"/>
    <property type="project" value="InterPro"/>
</dbReference>
<keyword evidence="3" id="KW-0677">Repeat</keyword>
<evidence type="ECO:0000256" key="1">
    <source>
        <dbReference type="ARBA" id="ARBA00004123"/>
    </source>
</evidence>
<dbReference type="EMBL" id="WHWC01000004">
    <property type="protein sequence ID" value="KAG8384662.1"/>
    <property type="molecule type" value="Genomic_DNA"/>
</dbReference>
<evidence type="ECO:0000259" key="11">
    <source>
        <dbReference type="PROSITE" id="PS50811"/>
    </source>
</evidence>
<dbReference type="FunFam" id="2.20.25.80:FF:000003">
    <property type="entry name" value="WRKY transcription factor 57"/>
    <property type="match status" value="1"/>
</dbReference>
<sequence length="529" mass="58068">MGETTIEDAATAKAKPTILVPPRGSMESLFTNGLGFGFSPGPMTLVSSFFAEQGPFSFSQLLAGAMASPIAPPKPPSFLLNNDSEKEQKGGDISDDGKNSDSGVGYKRNRPMNLVVAQPQLQLESLSPLFMVPPGLSPSGLLNSPGFLSPLQSPFGMSHQQALAHVTAQAALSQSYMQMQAEFQRSSSTAEPLANYSPPPPNDTLTHQTNPSPAEPKNSKIEPSEVSLSDKKAVSVAGDKPASDGYNWRKYGQKHVKASECPRSYYKCTHLNCPVKKKVERSTDGHVSEIIYKGQHNHDPPQPNKRGKDSSAMDKTINSQVKPQTETNRLNDSVNVNSKHENFQPNTQESFENQSIVSYKDEREDTAIVVDDEDNDEPIAKRRSVDIGASMQASSHVTVTESKIVVQTRSEVDLLDDGYKWRKYGQKVVKGNPHPRSYYRCTYAGCNVRKQVERASSDPKAVITTYEGKHDHEIPMGKYSNHGSANPSSQHLKTQKMVAKIPSQSREIHFGNENQIPMTLQLKDEQIAA</sequence>
<comment type="similarity">
    <text evidence="9">Belongs to the WRKY group I family.</text>
</comment>
<feature type="compositionally biased region" description="Polar residues" evidence="10">
    <location>
        <begin position="203"/>
        <end position="212"/>
    </location>
</feature>
<dbReference type="PROSITE" id="PS50811">
    <property type="entry name" value="WRKY"/>
    <property type="match status" value="2"/>
</dbReference>
<proteinExistence type="inferred from homology"/>
<evidence type="ECO:0000256" key="3">
    <source>
        <dbReference type="ARBA" id="ARBA00022737"/>
    </source>
</evidence>